<feature type="chain" id="PRO_5042618943" evidence="2">
    <location>
        <begin position="21"/>
        <end position="1063"/>
    </location>
</feature>
<reference evidence="3" key="1">
    <citation type="submission" date="2025-08" db="UniProtKB">
        <authorList>
            <consortium name="RefSeq"/>
        </authorList>
    </citation>
    <scope>IDENTIFICATION</scope>
</reference>
<organism evidence="3">
    <name type="scientific">Papilio xuthus</name>
    <name type="common">Asian swallowtail butterfly</name>
    <dbReference type="NCBI Taxonomy" id="66420"/>
    <lineage>
        <taxon>Eukaryota</taxon>
        <taxon>Metazoa</taxon>
        <taxon>Ecdysozoa</taxon>
        <taxon>Arthropoda</taxon>
        <taxon>Hexapoda</taxon>
        <taxon>Insecta</taxon>
        <taxon>Pterygota</taxon>
        <taxon>Neoptera</taxon>
        <taxon>Endopterygota</taxon>
        <taxon>Lepidoptera</taxon>
        <taxon>Glossata</taxon>
        <taxon>Ditrysia</taxon>
        <taxon>Papilionoidea</taxon>
        <taxon>Papilionidae</taxon>
        <taxon>Papilioninae</taxon>
        <taxon>Papilio</taxon>
    </lineage>
</organism>
<dbReference type="AlphaFoldDB" id="A0AAJ6Z8H2"/>
<accession>A0AAJ6Z8H2</accession>
<dbReference type="RefSeq" id="XP_013167331.1">
    <property type="nucleotide sequence ID" value="XM_013311877.1"/>
</dbReference>
<dbReference type="GeneID" id="106117521"/>
<evidence type="ECO:0000313" key="3">
    <source>
        <dbReference type="RefSeq" id="XP_013167331.1"/>
    </source>
</evidence>
<dbReference type="KEGG" id="pxu:106117521"/>
<feature type="region of interest" description="Disordered" evidence="1">
    <location>
        <begin position="997"/>
        <end position="1017"/>
    </location>
</feature>
<evidence type="ECO:0000256" key="2">
    <source>
        <dbReference type="SAM" id="SignalP"/>
    </source>
</evidence>
<protein>
    <submittedName>
        <fullName evidence="3">Uncharacterized protein LOC106117521 isoform X1</fullName>
    </submittedName>
</protein>
<dbReference type="Proteomes" id="UP000694872">
    <property type="component" value="Unplaced"/>
</dbReference>
<keyword evidence="2" id="KW-0732">Signal</keyword>
<gene>
    <name evidence="3" type="primary">LOC106117521</name>
</gene>
<proteinExistence type="predicted"/>
<name>A0AAJ6Z8H2_PAPXU</name>
<feature type="signal peptide" evidence="2">
    <location>
        <begin position="1"/>
        <end position="20"/>
    </location>
</feature>
<evidence type="ECO:0000256" key="1">
    <source>
        <dbReference type="SAM" id="MobiDB-lite"/>
    </source>
</evidence>
<sequence>MFKLLVVVSFYLAKSWLIEATVSDKRYTHHRDVSEYCRRRALPSVFLGRHVLNANSQVLHFSRLELPYSCSISVRAESGSNIILVVQYVSANTLLRSCTEDNHQLIVYEIGETFGGYWGPLPDSIMRQEMKNFTQFYTLHTTKPTTTVDSSSDSYDEYEAETTTVTSTTTERKLVKGSDYIEIELPLVNVSGNIPLNRLDDVEEVLELINDITPREGADYDTSILPLLQFSMVTSKDSTLSEFNKDKLKFASKYYTGFYTPDPRLNYETINQRKQRLPHRYNSFSNRRLNFKKRLPTLFSKAISTTYRRQVNPYIFPRTEEDEISLYFTNSMSSPHEARETISKPQEIIDDILKSLSHTTESYQSQNYLIQRMLDSQQNSSVYLRPYHYEMNSLITNVTSKDVIININQTINNVTIRGVTELKRLSHQIKATDAYNDSSIKSTEITFKNKTTNFFTDNQTDSYFTNIASLNVSEDKISNNVIYTYPIEDPEPVTHSMVKHESWDNVVRAAPVMAVLLNQTLPPDIYANINNQDKVNETVKVGKTRDIQISRKKRHIQPLEIKNAIPRVMTTARNSFTTKKNVEEFVDVQDISHLVELKDDEIHGRVALRYMRSYVGSTLFNICDTRDAKARHVYLFNTSRIVIAISNYTMKKMTLVMTPARVLKSKEISCPAAHVECQVSGARVCIDSMSACDGVPNCGAYDIYDEDRLLCGVVSNLYHNVYLAAGTFLAVLLTLLYTVHYWLKRCVPGVSEAFFIYTDRSENILNLETIMQSPNEDDLGSKMVYGAHFFYDDTLDMYNDKTKETVFKKMWRFCISCCPKRHSKKKDIKDEISSHGSDTNQPPVKRLFSFAELELSKISPKMYYDANVQTGESLEIDHLQTHNLDNNLVLNTDKNKKNRKEIEELNILKFLKESKSESIQSFPKTETYKSVDNDDKNLYFNNTIHEKRELSSTVYEPHSSKSQKHEHVKVVTRCDIHSDKVEPSLLKRLRFDEEATTIPSTHTDEEILEGEEQSSTQVVLGTEKLRRSDDIEEQESGSGREFMRFWTSAKDKKAKKRKRIVLH</sequence>